<feature type="domain" description="SCP" evidence="1">
    <location>
        <begin position="8"/>
        <end position="151"/>
    </location>
</feature>
<dbReference type="InterPro" id="IPR001283">
    <property type="entry name" value="CRISP-related"/>
</dbReference>
<reference evidence="2 3" key="1">
    <citation type="submission" date="2019-01" db="EMBL/GenBank/DDBJ databases">
        <title>Sequencing of cultivated peanut Arachis hypogaea provides insights into genome evolution and oil improvement.</title>
        <authorList>
            <person name="Chen X."/>
        </authorList>
    </citation>
    <scope>NUCLEOTIDE SEQUENCE [LARGE SCALE GENOMIC DNA]</scope>
    <source>
        <strain evidence="3">cv. Fuhuasheng</strain>
        <tissue evidence="2">Leaves</tissue>
    </source>
</reference>
<name>A0A445AGE5_ARAHY</name>
<gene>
    <name evidence="2" type="ORF">Ahy_B02g059307</name>
</gene>
<dbReference type="Proteomes" id="UP000289738">
    <property type="component" value="Chromosome B02"/>
</dbReference>
<dbReference type="EMBL" id="SDMP01000012">
    <property type="protein sequence ID" value="RYR25516.1"/>
    <property type="molecule type" value="Genomic_DNA"/>
</dbReference>
<dbReference type="AlphaFoldDB" id="A0A445AGE5"/>
<dbReference type="PRINTS" id="PR00837">
    <property type="entry name" value="V5TPXLIKE"/>
</dbReference>
<accession>A0A445AGE5</accession>
<dbReference type="FunFam" id="3.40.33.10:FF:000004">
    <property type="entry name" value="CAP, cysteine-rich secretory protein, antigen 5"/>
    <property type="match status" value="1"/>
</dbReference>
<dbReference type="InterPro" id="IPR035940">
    <property type="entry name" value="CAP_sf"/>
</dbReference>
<comment type="caution">
    <text evidence="2">The sequence shown here is derived from an EMBL/GenBank/DDBJ whole genome shotgun (WGS) entry which is preliminary data.</text>
</comment>
<dbReference type="Pfam" id="PF00188">
    <property type="entry name" value="CAP"/>
    <property type="match status" value="1"/>
</dbReference>
<dbReference type="SUPFAM" id="SSF55797">
    <property type="entry name" value="PR-1-like"/>
    <property type="match status" value="1"/>
</dbReference>
<dbReference type="Gene3D" id="3.40.33.10">
    <property type="entry name" value="CAP"/>
    <property type="match status" value="1"/>
</dbReference>
<protein>
    <recommendedName>
        <fullName evidence="1">SCP domain-containing protein</fullName>
    </recommendedName>
</protein>
<sequence length="159" mass="18818">MASDSKALLADEFLHAHNWVRNKYNLPPYTWDENLESIARKYLMERYDDCRVIHSKYGYGENLFWGKKLHWTPSDVIYFWYTEKDWYDFNKLTCTPPPPSKPNRPPKMCGHFTQIVWRDSLRVGCGLQHCNDRNAGMLIACEYDPPGNYANENPLEQHI</sequence>
<organism evidence="2 3">
    <name type="scientific">Arachis hypogaea</name>
    <name type="common">Peanut</name>
    <dbReference type="NCBI Taxonomy" id="3818"/>
    <lineage>
        <taxon>Eukaryota</taxon>
        <taxon>Viridiplantae</taxon>
        <taxon>Streptophyta</taxon>
        <taxon>Embryophyta</taxon>
        <taxon>Tracheophyta</taxon>
        <taxon>Spermatophyta</taxon>
        <taxon>Magnoliopsida</taxon>
        <taxon>eudicotyledons</taxon>
        <taxon>Gunneridae</taxon>
        <taxon>Pentapetalae</taxon>
        <taxon>rosids</taxon>
        <taxon>fabids</taxon>
        <taxon>Fabales</taxon>
        <taxon>Fabaceae</taxon>
        <taxon>Papilionoideae</taxon>
        <taxon>50 kb inversion clade</taxon>
        <taxon>dalbergioids sensu lato</taxon>
        <taxon>Dalbergieae</taxon>
        <taxon>Pterocarpus clade</taxon>
        <taxon>Arachis</taxon>
    </lineage>
</organism>
<dbReference type="STRING" id="3818.A0A445AGE5"/>
<evidence type="ECO:0000313" key="3">
    <source>
        <dbReference type="Proteomes" id="UP000289738"/>
    </source>
</evidence>
<dbReference type="InterPro" id="IPR014044">
    <property type="entry name" value="CAP_dom"/>
</dbReference>
<evidence type="ECO:0000259" key="1">
    <source>
        <dbReference type="SMART" id="SM00198"/>
    </source>
</evidence>
<dbReference type="SMART" id="SM00198">
    <property type="entry name" value="SCP"/>
    <property type="match status" value="1"/>
</dbReference>
<dbReference type="PANTHER" id="PTHR10334">
    <property type="entry name" value="CYSTEINE-RICH SECRETORY PROTEIN-RELATED"/>
    <property type="match status" value="1"/>
</dbReference>
<evidence type="ECO:0000313" key="2">
    <source>
        <dbReference type="EMBL" id="RYR25516.1"/>
    </source>
</evidence>
<proteinExistence type="predicted"/>
<keyword evidence="3" id="KW-1185">Reference proteome</keyword>
<dbReference type="OrthoDB" id="337038at2759"/>
<dbReference type="GO" id="GO:0005576">
    <property type="term" value="C:extracellular region"/>
    <property type="evidence" value="ECO:0007669"/>
    <property type="project" value="InterPro"/>
</dbReference>
<dbReference type="PROSITE" id="PS01009">
    <property type="entry name" value="CRISP_1"/>
    <property type="match status" value="1"/>
</dbReference>
<dbReference type="InterPro" id="IPR018244">
    <property type="entry name" value="Allrgn_V5/Tpx1_CS"/>
</dbReference>
<dbReference type="CDD" id="cd05381">
    <property type="entry name" value="CAP_PR-1"/>
    <property type="match status" value="1"/>
</dbReference>